<dbReference type="InterPro" id="IPR029044">
    <property type="entry name" value="Nucleotide-diphossugar_trans"/>
</dbReference>
<dbReference type="Proteomes" id="UP000009374">
    <property type="component" value="Unassembled WGS sequence"/>
</dbReference>
<protein>
    <submittedName>
        <fullName evidence="2">Glycosyl transferase, family 2</fullName>
    </submittedName>
</protein>
<proteinExistence type="predicted"/>
<feature type="domain" description="Glycosyltransferase 2-like" evidence="1">
    <location>
        <begin position="16"/>
        <end position="137"/>
    </location>
</feature>
<evidence type="ECO:0000259" key="1">
    <source>
        <dbReference type="Pfam" id="PF00535"/>
    </source>
</evidence>
<gene>
    <name evidence="2" type="ORF">UBAL3_94240103</name>
</gene>
<organism evidence="2 3">
    <name type="scientific">Leptospirillum ferrodiazotrophum</name>
    <dbReference type="NCBI Taxonomy" id="412449"/>
    <lineage>
        <taxon>Bacteria</taxon>
        <taxon>Pseudomonadati</taxon>
        <taxon>Nitrospirota</taxon>
        <taxon>Nitrospiria</taxon>
        <taxon>Nitrospirales</taxon>
        <taxon>Nitrospiraceae</taxon>
        <taxon>Leptospirillum</taxon>
    </lineage>
</organism>
<dbReference type="PANTHER" id="PTHR43685">
    <property type="entry name" value="GLYCOSYLTRANSFERASE"/>
    <property type="match status" value="1"/>
</dbReference>
<sequence>MSAPDSKGFVMAVEISVVMTLYREGVFLEEAIDSVLQQTFTDYEIVLVDNNADEATMAVARRYQARFPDVIRIVKESAQGVSSARNRGIVEAKGNFVALSDGDDLMRPKRLEKQLEAAKAHPEAALISSSYETFVVEKGEKVFFSKQRDIHLDWVDLLFKSQKDPFLMNFYVPLPSTLFIEKKKILEFGGFDPFFNAKAGEDIDLAIRLWKKEKFFHVEDFLVEYRAKSKDLKNKVSKSWIQRLERQDHLVKTLHDIYDNYPGSPLEEPLRVLKSIWLRDASLDYFSCQDGQSVGRELLRRSLSLKMTSIETWKLLIKSYFPKSFYPRLFWFKDWGVMPKEFDHKIFTGRYINESE</sequence>
<dbReference type="AlphaFoldDB" id="C6HYM5"/>
<dbReference type="Pfam" id="PF00535">
    <property type="entry name" value="Glycos_transf_2"/>
    <property type="match status" value="1"/>
</dbReference>
<dbReference type="PANTHER" id="PTHR43685:SF2">
    <property type="entry name" value="GLYCOSYLTRANSFERASE 2-LIKE DOMAIN-CONTAINING PROTEIN"/>
    <property type="match status" value="1"/>
</dbReference>
<dbReference type="CDD" id="cd00761">
    <property type="entry name" value="Glyco_tranf_GTA_type"/>
    <property type="match status" value="1"/>
</dbReference>
<dbReference type="SUPFAM" id="SSF53448">
    <property type="entry name" value="Nucleotide-diphospho-sugar transferases"/>
    <property type="match status" value="1"/>
</dbReference>
<name>C6HYM5_9BACT</name>
<keyword evidence="3" id="KW-1185">Reference proteome</keyword>
<reference evidence="2 3" key="1">
    <citation type="journal article" date="2009" name="Appl. Environ. Microbiol.">
        <title>Community genomic and proteomic analyses of chemoautotrophic iron-oxidizing "Leptospirillum rubarum" (Group II) and "Leptospirillum ferrodiazotrophum" (Group III) bacteria in acid mine drainage biofilms.</title>
        <authorList>
            <person name="Goltsman D.S."/>
            <person name="Denef V.J."/>
            <person name="Singer S.W."/>
            <person name="VerBerkmoes N.C."/>
            <person name="Lefsrud M."/>
            <person name="Mueller R.S."/>
            <person name="Dick G.J."/>
            <person name="Sun C.L."/>
            <person name="Wheeler K.E."/>
            <person name="Zemla A."/>
            <person name="Baker B.J."/>
            <person name="Hauser L."/>
            <person name="Land M."/>
            <person name="Shah M.B."/>
            <person name="Thelen M.P."/>
            <person name="Hettich R.L."/>
            <person name="Banfield J.F."/>
        </authorList>
    </citation>
    <scope>NUCLEOTIDE SEQUENCE [LARGE SCALE GENOMIC DNA]</scope>
</reference>
<keyword evidence="2" id="KW-0808">Transferase</keyword>
<accession>C6HYM5</accession>
<dbReference type="Gene3D" id="3.90.550.10">
    <property type="entry name" value="Spore Coat Polysaccharide Biosynthesis Protein SpsA, Chain A"/>
    <property type="match status" value="1"/>
</dbReference>
<dbReference type="InterPro" id="IPR001173">
    <property type="entry name" value="Glyco_trans_2-like"/>
</dbReference>
<dbReference type="GO" id="GO:0016740">
    <property type="term" value="F:transferase activity"/>
    <property type="evidence" value="ECO:0007669"/>
    <property type="project" value="UniProtKB-KW"/>
</dbReference>
<dbReference type="EMBL" id="GG693878">
    <property type="protein sequence ID" value="EES52310.1"/>
    <property type="molecule type" value="Genomic_DNA"/>
</dbReference>
<evidence type="ECO:0000313" key="2">
    <source>
        <dbReference type="EMBL" id="EES52310.1"/>
    </source>
</evidence>
<dbReference type="InterPro" id="IPR050834">
    <property type="entry name" value="Glycosyltransf_2"/>
</dbReference>
<evidence type="ECO:0000313" key="3">
    <source>
        <dbReference type="Proteomes" id="UP000009374"/>
    </source>
</evidence>